<dbReference type="PANTHER" id="PTHR30001:SF1">
    <property type="entry name" value="RIBONUCLEASE E_G-LIKE PROTEIN, CHLOROPLASTIC"/>
    <property type="match status" value="1"/>
</dbReference>
<dbReference type="GO" id="GO:0004540">
    <property type="term" value="F:RNA nuclease activity"/>
    <property type="evidence" value="ECO:0007669"/>
    <property type="project" value="InterPro"/>
</dbReference>
<evidence type="ECO:0000313" key="9">
    <source>
        <dbReference type="EMBL" id="PWE17419.1"/>
    </source>
</evidence>
<name>A0A2U2BTV2_9PROT</name>
<keyword evidence="7" id="KW-0694">RNA-binding</keyword>
<organism evidence="9 10">
    <name type="scientific">Marinicauda salina</name>
    <dbReference type="NCBI Taxonomy" id="2135793"/>
    <lineage>
        <taxon>Bacteria</taxon>
        <taxon>Pseudomonadati</taxon>
        <taxon>Pseudomonadota</taxon>
        <taxon>Alphaproteobacteria</taxon>
        <taxon>Maricaulales</taxon>
        <taxon>Maricaulaceae</taxon>
        <taxon>Marinicauda</taxon>
    </lineage>
</organism>
<dbReference type="GO" id="GO:0046872">
    <property type="term" value="F:metal ion binding"/>
    <property type="evidence" value="ECO:0007669"/>
    <property type="project" value="UniProtKB-KW"/>
</dbReference>
<proteinExistence type="predicted"/>
<evidence type="ECO:0000256" key="6">
    <source>
        <dbReference type="ARBA" id="ARBA00022842"/>
    </source>
</evidence>
<dbReference type="InterPro" id="IPR012340">
    <property type="entry name" value="NA-bd_OB-fold"/>
</dbReference>
<keyword evidence="3" id="KW-0479">Metal-binding</keyword>
<protein>
    <submittedName>
        <fullName evidence="9">Ribonuclease E/G</fullName>
    </submittedName>
</protein>
<dbReference type="Gene3D" id="2.40.50.140">
    <property type="entry name" value="Nucleic acid-binding proteins"/>
    <property type="match status" value="1"/>
</dbReference>
<dbReference type="EMBL" id="QEXV01000003">
    <property type="protein sequence ID" value="PWE17419.1"/>
    <property type="molecule type" value="Genomic_DNA"/>
</dbReference>
<keyword evidence="10" id="KW-1185">Reference proteome</keyword>
<evidence type="ECO:0000256" key="7">
    <source>
        <dbReference type="ARBA" id="ARBA00022884"/>
    </source>
</evidence>
<comment type="cofactor">
    <cofactor evidence="1">
        <name>Mg(2+)</name>
        <dbReference type="ChEBI" id="CHEBI:18420"/>
    </cofactor>
</comment>
<evidence type="ECO:0000256" key="4">
    <source>
        <dbReference type="ARBA" id="ARBA00022759"/>
    </source>
</evidence>
<reference evidence="10" key="1">
    <citation type="submission" date="2018-05" db="EMBL/GenBank/DDBJ databases">
        <authorList>
            <person name="Liu B.-T."/>
        </authorList>
    </citation>
    <scope>NUCLEOTIDE SEQUENCE [LARGE SCALE GENOMIC DNA]</scope>
    <source>
        <strain evidence="10">WD6-1</strain>
    </source>
</reference>
<dbReference type="RefSeq" id="WP_109252650.1">
    <property type="nucleotide sequence ID" value="NZ_QEXV01000003.1"/>
</dbReference>
<keyword evidence="5" id="KW-0378">Hydrolase</keyword>
<evidence type="ECO:0000256" key="1">
    <source>
        <dbReference type="ARBA" id="ARBA00001946"/>
    </source>
</evidence>
<evidence type="ECO:0000256" key="3">
    <source>
        <dbReference type="ARBA" id="ARBA00022723"/>
    </source>
</evidence>
<dbReference type="OrthoDB" id="9804278at2"/>
<dbReference type="Proteomes" id="UP000245168">
    <property type="component" value="Unassembled WGS sequence"/>
</dbReference>
<dbReference type="CDD" id="cd04453">
    <property type="entry name" value="S1_RNase_E"/>
    <property type="match status" value="1"/>
</dbReference>
<dbReference type="GO" id="GO:0003723">
    <property type="term" value="F:RNA binding"/>
    <property type="evidence" value="ECO:0007669"/>
    <property type="project" value="UniProtKB-KW"/>
</dbReference>
<dbReference type="Pfam" id="PF10150">
    <property type="entry name" value="RNase_E_G"/>
    <property type="match status" value="1"/>
</dbReference>
<keyword evidence="2" id="KW-0540">Nuclease</keyword>
<comment type="caution">
    <text evidence="9">The sequence shown here is derived from an EMBL/GenBank/DDBJ whole genome shotgun (WGS) entry which is preliminary data.</text>
</comment>
<evidence type="ECO:0000259" key="8">
    <source>
        <dbReference type="Pfam" id="PF10150"/>
    </source>
</evidence>
<evidence type="ECO:0000256" key="2">
    <source>
        <dbReference type="ARBA" id="ARBA00022722"/>
    </source>
</evidence>
<evidence type="ECO:0000313" key="10">
    <source>
        <dbReference type="Proteomes" id="UP000245168"/>
    </source>
</evidence>
<dbReference type="InterPro" id="IPR004659">
    <property type="entry name" value="RNase_E/G"/>
</dbReference>
<accession>A0A2U2BTV2</accession>
<dbReference type="SUPFAM" id="SSF50249">
    <property type="entry name" value="Nucleic acid-binding proteins"/>
    <property type="match status" value="1"/>
</dbReference>
<dbReference type="PANTHER" id="PTHR30001">
    <property type="entry name" value="RIBONUCLEASE"/>
    <property type="match status" value="1"/>
</dbReference>
<keyword evidence="4" id="KW-0255">Endonuclease</keyword>
<keyword evidence="6" id="KW-0460">Magnesium</keyword>
<dbReference type="GO" id="GO:0004519">
    <property type="term" value="F:endonuclease activity"/>
    <property type="evidence" value="ECO:0007669"/>
    <property type="project" value="UniProtKB-KW"/>
</dbReference>
<sequence length="353" mass="38204">MRIVVERSVGETRAAVIDGDRAVELHLERWSERGVRAVRGEVFRARVRRVEASLNGAFCDIGRGPDGFLPFGKARPEGVREGAAIGVQIAREAFQEKGPTLRLFEVEPGEAPETVVPAPPVEERLSMFYEAPVRTPDEADLDMEALFDAALEAEAPLPGGGRLVIEPVTALTAIDVDAAGRKAPSGGAKFAAEVNKAAAREAARQVRLRGIGGVVAIDFLPLKKKADQSALMDAVKGGFRNDPAKIDVAPPSRFAIVELSRQRLGRALHEICWERFGADSVETRALAALRALEREGRANRSARLRLSAGDEVFAWLDADAIGWRKAMTDRLGPRFELVAGEGYGPRAFEARPA</sequence>
<gene>
    <name evidence="9" type="ORF">DDZ18_06985</name>
</gene>
<dbReference type="GO" id="GO:0006364">
    <property type="term" value="P:rRNA processing"/>
    <property type="evidence" value="ECO:0007669"/>
    <property type="project" value="TreeGrafter"/>
</dbReference>
<dbReference type="GO" id="GO:0016787">
    <property type="term" value="F:hydrolase activity"/>
    <property type="evidence" value="ECO:0007669"/>
    <property type="project" value="UniProtKB-KW"/>
</dbReference>
<evidence type="ECO:0000256" key="5">
    <source>
        <dbReference type="ARBA" id="ARBA00022801"/>
    </source>
</evidence>
<dbReference type="InterPro" id="IPR019307">
    <property type="entry name" value="RNA-bd_AU-1/RNase_E/G"/>
</dbReference>
<dbReference type="GO" id="GO:0005737">
    <property type="term" value="C:cytoplasm"/>
    <property type="evidence" value="ECO:0007669"/>
    <property type="project" value="TreeGrafter"/>
</dbReference>
<feature type="domain" description="RNA-binding protein AU-1/Ribonuclease E/G" evidence="8">
    <location>
        <begin position="140"/>
        <end position="263"/>
    </location>
</feature>
<dbReference type="AlphaFoldDB" id="A0A2U2BTV2"/>